<protein>
    <submittedName>
        <fullName evidence="3">Aldo/keto reductase</fullName>
    </submittedName>
</protein>
<dbReference type="PANTHER" id="PTHR43364:SF4">
    <property type="entry name" value="NAD(P)-LINKED OXIDOREDUCTASE SUPERFAMILY PROTEIN"/>
    <property type="match status" value="1"/>
</dbReference>
<evidence type="ECO:0000259" key="2">
    <source>
        <dbReference type="Pfam" id="PF00248"/>
    </source>
</evidence>
<dbReference type="STRING" id="754502.BJG93_21975"/>
<name>A0A1I9YP38_9BURK</name>
<dbReference type="InterPro" id="IPR023210">
    <property type="entry name" value="NADP_OxRdtase_dom"/>
</dbReference>
<gene>
    <name evidence="3" type="ORF">BJG93_21975</name>
</gene>
<dbReference type="AlphaFoldDB" id="A0A1I9YP38"/>
<dbReference type="KEGG" id="pspw:BJG93_21975"/>
<reference evidence="3" key="2">
    <citation type="submission" date="2021-06" db="EMBL/GenBank/DDBJ databases">
        <authorList>
            <person name="Rogers T.H."/>
            <person name="Ramsay J.P."/>
            <person name="Wang P."/>
            <person name="Terpolilli J."/>
        </authorList>
    </citation>
    <scope>NUCLEOTIDE SEQUENCE [LARGE SCALE GENOMIC DNA]</scope>
    <source>
        <strain evidence="3">WSM5005</strain>
    </source>
</reference>
<organism evidence="3 4">
    <name type="scientific">Paraburkholderia sprentiae WSM5005</name>
    <dbReference type="NCBI Taxonomy" id="754502"/>
    <lineage>
        <taxon>Bacteria</taxon>
        <taxon>Pseudomonadati</taxon>
        <taxon>Pseudomonadota</taxon>
        <taxon>Betaproteobacteria</taxon>
        <taxon>Burkholderiales</taxon>
        <taxon>Burkholderiaceae</taxon>
        <taxon>Paraburkholderia</taxon>
    </lineage>
</organism>
<dbReference type="Pfam" id="PF00248">
    <property type="entry name" value="Aldo_ket_red"/>
    <property type="match status" value="1"/>
</dbReference>
<dbReference type="RefSeq" id="WP_027195531.1">
    <property type="nucleotide sequence ID" value="NZ_CP017562.2"/>
</dbReference>
<dbReference type="InterPro" id="IPR036812">
    <property type="entry name" value="NAD(P)_OxRdtase_dom_sf"/>
</dbReference>
<dbReference type="GO" id="GO:0005829">
    <property type="term" value="C:cytosol"/>
    <property type="evidence" value="ECO:0007669"/>
    <property type="project" value="TreeGrafter"/>
</dbReference>
<keyword evidence="1" id="KW-0560">Oxidoreductase</keyword>
<dbReference type="GO" id="GO:0016491">
    <property type="term" value="F:oxidoreductase activity"/>
    <property type="evidence" value="ECO:0007669"/>
    <property type="project" value="UniProtKB-KW"/>
</dbReference>
<evidence type="ECO:0000313" key="4">
    <source>
        <dbReference type="Proteomes" id="UP000179860"/>
    </source>
</evidence>
<dbReference type="OrthoDB" id="5488419at2"/>
<accession>A0A1I9YP38</accession>
<proteinExistence type="predicted"/>
<dbReference type="PROSITE" id="PS00062">
    <property type="entry name" value="ALDOKETO_REDUCTASE_2"/>
    <property type="match status" value="1"/>
</dbReference>
<dbReference type="InterPro" id="IPR018170">
    <property type="entry name" value="Aldo/ket_reductase_CS"/>
</dbReference>
<evidence type="ECO:0000256" key="1">
    <source>
        <dbReference type="ARBA" id="ARBA00023002"/>
    </source>
</evidence>
<dbReference type="PANTHER" id="PTHR43364">
    <property type="entry name" value="NADH-SPECIFIC METHYLGLYOXAL REDUCTASE-RELATED"/>
    <property type="match status" value="1"/>
</dbReference>
<dbReference type="Proteomes" id="UP000179860">
    <property type="component" value="Chromosome 2"/>
</dbReference>
<dbReference type="InterPro" id="IPR050523">
    <property type="entry name" value="AKR_Detox_Biosynth"/>
</dbReference>
<evidence type="ECO:0000313" key="3">
    <source>
        <dbReference type="EMBL" id="APA88071.1"/>
    </source>
</evidence>
<reference evidence="3" key="1">
    <citation type="submission" date="2016-09" db="EMBL/GenBank/DDBJ databases">
        <title>The Complete Genome of Burkholderia sprentiae wsm5005.</title>
        <authorList>
            <person name="De Meyer S."/>
            <person name="Wang P."/>
            <person name="Terpolilli J."/>
        </authorList>
    </citation>
    <scope>NUCLEOTIDE SEQUENCE [LARGE SCALE GENOMIC DNA]</scope>
    <source>
        <strain evidence="3">WSM5005</strain>
    </source>
</reference>
<dbReference type="SUPFAM" id="SSF51430">
    <property type="entry name" value="NAD(P)-linked oxidoreductase"/>
    <property type="match status" value="1"/>
</dbReference>
<dbReference type="FunFam" id="3.20.20.100:FF:000004">
    <property type="entry name" value="Oxidoreductase, aldo/keto reductase"/>
    <property type="match status" value="1"/>
</dbReference>
<keyword evidence="4" id="KW-1185">Reference proteome</keyword>
<dbReference type="Gene3D" id="3.20.20.100">
    <property type="entry name" value="NADP-dependent oxidoreductase domain"/>
    <property type="match status" value="1"/>
</dbReference>
<sequence length="331" mass="36273">MQYRQFGRTGLTVSRLCLGTMTFGLQTEEAESHRILDTAADAGVNFIDTANVYPLGGGENLAGRTEEIVGRWLKRKRGRFIVATKAVGKMGPAAWDQGASRKHLLDAIDASLQRLGTDYVDLYQLHSDDATTPLDETLEALDAIVRSGKARYIGVSNFLAYRLARALGRADVLRVARFVSVQPRYNLLFRQIERELLPLAAEEQLAVMPYNPLAGGLLTGKHRLDATPVEGRFTESVGKAGAMYQERYWHEREFDTIEKLKAIAATSGGSLAKVSIAWVLANPLITSAIIGASRAEQLSDTLAAAEFTLDGAIKTQLDEASVQYRWGDAAR</sequence>
<dbReference type="EMBL" id="CP017562">
    <property type="protein sequence ID" value="APA88071.1"/>
    <property type="molecule type" value="Genomic_DNA"/>
</dbReference>
<feature type="domain" description="NADP-dependent oxidoreductase" evidence="2">
    <location>
        <begin position="15"/>
        <end position="319"/>
    </location>
</feature>